<organism evidence="9 10">
    <name type="scientific">Lingula anatina</name>
    <name type="common">Brachiopod</name>
    <name type="synonym">Lingula unguis</name>
    <dbReference type="NCBI Taxonomy" id="7574"/>
    <lineage>
        <taxon>Eukaryota</taxon>
        <taxon>Metazoa</taxon>
        <taxon>Spiralia</taxon>
        <taxon>Lophotrochozoa</taxon>
        <taxon>Brachiopoda</taxon>
        <taxon>Linguliformea</taxon>
        <taxon>Lingulata</taxon>
        <taxon>Lingulida</taxon>
        <taxon>Linguloidea</taxon>
        <taxon>Lingulidae</taxon>
        <taxon>Lingula</taxon>
    </lineage>
</organism>
<evidence type="ECO:0000256" key="3">
    <source>
        <dbReference type="ARBA" id="ARBA00022771"/>
    </source>
</evidence>
<sequence>MRTLGVRHFPTPGGRYYRAEFFHFLSRTHSTVMPICGVVGCSNKPSSQKGISFHKVPTIIRGQGEETQKLSEERRRLWKAAINRKDITSEEKWDRTLVCSKHFVGGIKAYLHDRTSPSWLPTLCLGHSACIPESAATSRYRRASQRGEKRKRADAITSLLNLKTPRLESDLQVNEQTQLQDRSTSDGNSCEQSSLDSDLDIELEIQDTNYEVQESKDSTTGTSKEVQTELTVNDIENIENDNKARLADSNCKVPFTRQDLYSFEGYEKDPDKVSFYTGLPNLGGLKRVFNFIEAQMSNGSKNLTKENQFMLCLIKLRMDYAFQDMSVQLNVSVATIHRIFHATLNILYKRLSFLVHWPEREHVRVSMPMTFRKEFGDKVVVILDCFELNIEKPSGSLNKVYTYSNYKHRHTVKYLIGIAPQGTITFISEGWGGRTSDKHITEESGLLDNLLPGDIVMVDRGFSIEESVNFYQAKLAIPSFTRGKSQLHPMEVEQTRKIANVRIHVERVIGLLCRKFRIFDSVVPLEFLKLKSGEEVPTIDKIVKVCCCLTNLCPSVVPFD</sequence>
<reference evidence="10 11" key="1">
    <citation type="submission" date="2025-04" db="UniProtKB">
        <authorList>
            <consortium name="RefSeq"/>
        </authorList>
    </citation>
    <scope>IDENTIFICATION</scope>
    <source>
        <tissue evidence="10 11">Gonads</tissue>
    </source>
</reference>
<feature type="region of interest" description="Disordered" evidence="7">
    <location>
        <begin position="172"/>
        <end position="194"/>
    </location>
</feature>
<dbReference type="STRING" id="7574.A0A1S3H9G5"/>
<dbReference type="AlphaFoldDB" id="A0A1S3H9G5"/>
<dbReference type="InterPro" id="IPR027805">
    <property type="entry name" value="Transposase_HTH_dom"/>
</dbReference>
<dbReference type="RefSeq" id="XP_013382111.1">
    <property type="nucleotide sequence ID" value="XM_013526657.1"/>
</dbReference>
<accession>A0A1S3H9G5</accession>
<dbReference type="Pfam" id="PF05485">
    <property type="entry name" value="THAP"/>
    <property type="match status" value="1"/>
</dbReference>
<evidence type="ECO:0000256" key="4">
    <source>
        <dbReference type="ARBA" id="ARBA00022833"/>
    </source>
</evidence>
<evidence type="ECO:0000256" key="2">
    <source>
        <dbReference type="ARBA" id="ARBA00022723"/>
    </source>
</evidence>
<dbReference type="Proteomes" id="UP000085678">
    <property type="component" value="Unplaced"/>
</dbReference>
<comment type="cofactor">
    <cofactor evidence="1">
        <name>a divalent metal cation</name>
        <dbReference type="ChEBI" id="CHEBI:60240"/>
    </cofactor>
</comment>
<feature type="domain" description="THAP-type" evidence="8">
    <location>
        <begin position="33"/>
        <end position="124"/>
    </location>
</feature>
<dbReference type="Pfam" id="PF13359">
    <property type="entry name" value="DDE_Tnp_4"/>
    <property type="match status" value="1"/>
</dbReference>
<dbReference type="Pfam" id="PF13613">
    <property type="entry name" value="HTH_Tnp_4"/>
    <property type="match status" value="1"/>
</dbReference>
<name>A0A1S3H9G5_LINAN</name>
<dbReference type="PANTHER" id="PTHR23080">
    <property type="entry name" value="THAP DOMAIN PROTEIN"/>
    <property type="match status" value="1"/>
</dbReference>
<keyword evidence="2" id="KW-0479">Metal-binding</keyword>
<evidence type="ECO:0000256" key="7">
    <source>
        <dbReference type="SAM" id="MobiDB-lite"/>
    </source>
</evidence>
<dbReference type="GeneID" id="106154716"/>
<evidence type="ECO:0000313" key="11">
    <source>
        <dbReference type="RefSeq" id="XP_013384628.1"/>
    </source>
</evidence>
<dbReference type="SUPFAM" id="SSF57716">
    <property type="entry name" value="Glucocorticoid receptor-like (DNA-binding domain)"/>
    <property type="match status" value="1"/>
</dbReference>
<dbReference type="GO" id="GO:0003677">
    <property type="term" value="F:DNA binding"/>
    <property type="evidence" value="ECO:0007669"/>
    <property type="project" value="UniProtKB-UniRule"/>
</dbReference>
<dbReference type="InterPro" id="IPR027806">
    <property type="entry name" value="HARBI1_dom"/>
</dbReference>
<gene>
    <name evidence="10" type="primary">LOC106152914</name>
    <name evidence="11" type="synonym">LOC106154716</name>
</gene>
<dbReference type="PROSITE" id="PS50950">
    <property type="entry name" value="ZF_THAP"/>
    <property type="match status" value="1"/>
</dbReference>
<dbReference type="GeneID" id="106152914"/>
<dbReference type="GO" id="GO:0008270">
    <property type="term" value="F:zinc ion binding"/>
    <property type="evidence" value="ECO:0007669"/>
    <property type="project" value="UniProtKB-KW"/>
</dbReference>
<dbReference type="RefSeq" id="XP_013384628.1">
    <property type="nucleotide sequence ID" value="XM_013529174.2"/>
</dbReference>
<evidence type="ECO:0000313" key="9">
    <source>
        <dbReference type="Proteomes" id="UP000085678"/>
    </source>
</evidence>
<protein>
    <submittedName>
        <fullName evidence="10">Uncharacterized protein LOC106152914</fullName>
    </submittedName>
    <submittedName>
        <fullName evidence="11">Uncharacterized protein LOC106154716</fullName>
    </submittedName>
</protein>
<evidence type="ECO:0000259" key="8">
    <source>
        <dbReference type="PROSITE" id="PS50950"/>
    </source>
</evidence>
<keyword evidence="5 6" id="KW-0238">DNA-binding</keyword>
<evidence type="ECO:0000256" key="5">
    <source>
        <dbReference type="ARBA" id="ARBA00023125"/>
    </source>
</evidence>
<keyword evidence="4" id="KW-0862">Zinc</keyword>
<dbReference type="InterPro" id="IPR006612">
    <property type="entry name" value="THAP_Znf"/>
</dbReference>
<evidence type="ECO:0000313" key="10">
    <source>
        <dbReference type="RefSeq" id="XP_013382111.1"/>
    </source>
</evidence>
<keyword evidence="9" id="KW-1185">Reference proteome</keyword>
<evidence type="ECO:0000256" key="1">
    <source>
        <dbReference type="ARBA" id="ARBA00001968"/>
    </source>
</evidence>
<evidence type="ECO:0000256" key="6">
    <source>
        <dbReference type="PROSITE-ProRule" id="PRU00309"/>
    </source>
</evidence>
<keyword evidence="3 6" id="KW-0863">Zinc-finger</keyword>
<proteinExistence type="predicted"/>
<dbReference type="KEGG" id="lak:106152914"/>
<dbReference type="SMART" id="SM00980">
    <property type="entry name" value="THAP"/>
    <property type="match status" value="1"/>
</dbReference>
<dbReference type="KEGG" id="lak:106154716"/>
<dbReference type="OrthoDB" id="7331812at2759"/>